<dbReference type="GO" id="GO:0007059">
    <property type="term" value="P:chromosome segregation"/>
    <property type="evidence" value="ECO:0007669"/>
    <property type="project" value="TreeGrafter"/>
</dbReference>
<keyword evidence="12" id="KW-1185">Reference proteome</keyword>
<accession>A0A2P6PBG0</accession>
<evidence type="ECO:0000256" key="9">
    <source>
        <dbReference type="ARBA" id="ARBA00023328"/>
    </source>
</evidence>
<reference evidence="11 12" key="1">
    <citation type="journal article" date="2018" name="Nat. Genet.">
        <title>The Rosa genome provides new insights in the design of modern roses.</title>
        <authorList>
            <person name="Bendahmane M."/>
        </authorList>
    </citation>
    <scope>NUCLEOTIDE SEQUENCE [LARGE SCALE GENOMIC DNA]</scope>
    <source>
        <strain evidence="12">cv. Old Blush</strain>
    </source>
</reference>
<evidence type="ECO:0000256" key="10">
    <source>
        <dbReference type="SAM" id="Coils"/>
    </source>
</evidence>
<evidence type="ECO:0000256" key="4">
    <source>
        <dbReference type="ARBA" id="ARBA00022618"/>
    </source>
</evidence>
<feature type="coiled-coil region" evidence="10">
    <location>
        <begin position="120"/>
        <end position="154"/>
    </location>
</feature>
<dbReference type="EMBL" id="PDCK01000045">
    <property type="protein sequence ID" value="PRQ19267.1"/>
    <property type="molecule type" value="Genomic_DNA"/>
</dbReference>
<dbReference type="GO" id="GO:0005634">
    <property type="term" value="C:nucleus"/>
    <property type="evidence" value="ECO:0007669"/>
    <property type="project" value="UniProtKB-SubCell"/>
</dbReference>
<keyword evidence="9" id="KW-0137">Centromere</keyword>
<evidence type="ECO:0000256" key="7">
    <source>
        <dbReference type="ARBA" id="ARBA00023242"/>
    </source>
</evidence>
<gene>
    <name evidence="11" type="ORF">RchiOBHm_Chr7g0215331</name>
</gene>
<dbReference type="PANTHER" id="PTHR15459">
    <property type="entry name" value="POLYAMINE-MODULATED FACTOR 1"/>
    <property type="match status" value="1"/>
</dbReference>
<keyword evidence="3" id="KW-0158">Chromosome</keyword>
<proteinExistence type="predicted"/>
<comment type="caution">
    <text evidence="11">The sequence shown here is derived from an EMBL/GenBank/DDBJ whole genome shotgun (WGS) entry which is preliminary data.</text>
</comment>
<dbReference type="STRING" id="74649.A0A2P6PBG0"/>
<dbReference type="OrthoDB" id="506494at2759"/>
<dbReference type="GO" id="GO:0000444">
    <property type="term" value="C:MIS12/MIND type complex"/>
    <property type="evidence" value="ECO:0007669"/>
    <property type="project" value="InterPro"/>
</dbReference>
<dbReference type="Proteomes" id="UP000238479">
    <property type="component" value="Chromosome 7"/>
</dbReference>
<dbReference type="PANTHER" id="PTHR15459:SF3">
    <property type="entry name" value="POLYAMINE-MODULATED FACTOR 1"/>
    <property type="match status" value="1"/>
</dbReference>
<evidence type="ECO:0000256" key="5">
    <source>
        <dbReference type="ARBA" id="ARBA00022776"/>
    </source>
</evidence>
<sequence length="186" mass="21236">MSLCYCGFKIRRIGAMGTRQRDLNKSFNLAIRSLLAPCSFQEFCEALPSFTAAEHERLHRLFTQVMSSLHENVEDEFQHICLETQVGTAMDTVEQLVEEQSLDPLFSNKTNVMDVAHDLSRTTKKEIQYLTEMLEKAEAQNHLKRDRIELLKKGRPDMSDMANAVEKLRSGISSYGMYNSNGVHDS</sequence>
<name>A0A2P6PBG0_ROSCH</name>
<dbReference type="Pfam" id="PF03980">
    <property type="entry name" value="Nnf1"/>
    <property type="match status" value="1"/>
</dbReference>
<keyword evidence="4" id="KW-0132">Cell division</keyword>
<evidence type="ECO:0000256" key="2">
    <source>
        <dbReference type="ARBA" id="ARBA00004629"/>
    </source>
</evidence>
<protein>
    <submittedName>
        <fullName evidence="11">Putative polyamine-modulated factor 1/Kinetochore protein NNF1</fullName>
    </submittedName>
</protein>
<evidence type="ECO:0000256" key="6">
    <source>
        <dbReference type="ARBA" id="ARBA00022838"/>
    </source>
</evidence>
<organism evidence="11 12">
    <name type="scientific">Rosa chinensis</name>
    <name type="common">China rose</name>
    <dbReference type="NCBI Taxonomy" id="74649"/>
    <lineage>
        <taxon>Eukaryota</taxon>
        <taxon>Viridiplantae</taxon>
        <taxon>Streptophyta</taxon>
        <taxon>Embryophyta</taxon>
        <taxon>Tracheophyta</taxon>
        <taxon>Spermatophyta</taxon>
        <taxon>Magnoliopsida</taxon>
        <taxon>eudicotyledons</taxon>
        <taxon>Gunneridae</taxon>
        <taxon>Pentapetalae</taxon>
        <taxon>rosids</taxon>
        <taxon>fabids</taxon>
        <taxon>Rosales</taxon>
        <taxon>Rosaceae</taxon>
        <taxon>Rosoideae</taxon>
        <taxon>Rosoideae incertae sedis</taxon>
        <taxon>Rosa</taxon>
    </lineage>
</organism>
<keyword evidence="5" id="KW-0498">Mitosis</keyword>
<evidence type="ECO:0000256" key="3">
    <source>
        <dbReference type="ARBA" id="ARBA00022454"/>
    </source>
</evidence>
<dbReference type="Gramene" id="PRQ19267">
    <property type="protein sequence ID" value="PRQ19267"/>
    <property type="gene ID" value="RchiOBHm_Chr7g0215331"/>
</dbReference>
<evidence type="ECO:0000313" key="12">
    <source>
        <dbReference type="Proteomes" id="UP000238479"/>
    </source>
</evidence>
<dbReference type="InterPro" id="IPR007128">
    <property type="entry name" value="PMF1/Nnf1"/>
</dbReference>
<evidence type="ECO:0000256" key="8">
    <source>
        <dbReference type="ARBA" id="ARBA00023306"/>
    </source>
</evidence>
<evidence type="ECO:0000313" key="11">
    <source>
        <dbReference type="EMBL" id="PRQ19267.1"/>
    </source>
</evidence>
<dbReference type="OMA" id="KKNEIHY"/>
<keyword evidence="6" id="KW-0995">Kinetochore</keyword>
<dbReference type="GO" id="GO:0051301">
    <property type="term" value="P:cell division"/>
    <property type="evidence" value="ECO:0007669"/>
    <property type="project" value="UniProtKB-KW"/>
</dbReference>
<keyword evidence="7" id="KW-0539">Nucleus</keyword>
<dbReference type="AlphaFoldDB" id="A0A2P6PBG0"/>
<keyword evidence="10" id="KW-0175">Coiled coil</keyword>
<comment type="subcellular location">
    <subcellularLocation>
        <location evidence="2">Chromosome</location>
        <location evidence="2">Centromere</location>
        <location evidence="2">Kinetochore</location>
    </subcellularLocation>
    <subcellularLocation>
        <location evidence="1">Nucleus</location>
    </subcellularLocation>
</comment>
<keyword evidence="8" id="KW-0131">Cell cycle</keyword>
<evidence type="ECO:0000256" key="1">
    <source>
        <dbReference type="ARBA" id="ARBA00004123"/>
    </source>
</evidence>